<accession>A0AC34FU71</accession>
<dbReference type="WBParaSite" id="ES5_v2.g20997.t1">
    <property type="protein sequence ID" value="ES5_v2.g20997.t1"/>
    <property type="gene ID" value="ES5_v2.g20997"/>
</dbReference>
<name>A0AC34FU71_9BILA</name>
<proteinExistence type="predicted"/>
<evidence type="ECO:0000313" key="1">
    <source>
        <dbReference type="Proteomes" id="UP000887579"/>
    </source>
</evidence>
<evidence type="ECO:0000313" key="2">
    <source>
        <dbReference type="WBParaSite" id="ES5_v2.g20997.t1"/>
    </source>
</evidence>
<reference evidence="2" key="1">
    <citation type="submission" date="2022-11" db="UniProtKB">
        <authorList>
            <consortium name="WormBaseParasite"/>
        </authorList>
    </citation>
    <scope>IDENTIFICATION</scope>
</reference>
<sequence length="332" mass="38002">MDRVSKTKVVVPFAIQWKILEGRLREIKDAPGKFLDSKTFIASNISGIQYYIRIFPNGQDDDDVGKTKIFFHLLFADKIEIQGKFCIKIESANVFNCHTPIYNESKGWGGTCCKTEELFDPEQRFIIDGEMTIKVEGSLMFEKEVVDAKPWEFNSSLNSLGFGLWKNDASKDFTLIADNKEITAHKCVLATVSPVFEKMFESGMKEAKEKKVEIKDFSFEIIEYAVKLCYHHSLVLTTTLEEKMQLLQFFDKYDIQPLKNDLESFLISEISESTFCRLANTSLLSNALKLKKKCAEFLQNCINSKSAVSDFDSLDKDFAFVLLKNSFFKISL</sequence>
<dbReference type="Proteomes" id="UP000887579">
    <property type="component" value="Unplaced"/>
</dbReference>
<organism evidence="1 2">
    <name type="scientific">Panagrolaimus sp. ES5</name>
    <dbReference type="NCBI Taxonomy" id="591445"/>
    <lineage>
        <taxon>Eukaryota</taxon>
        <taxon>Metazoa</taxon>
        <taxon>Ecdysozoa</taxon>
        <taxon>Nematoda</taxon>
        <taxon>Chromadorea</taxon>
        <taxon>Rhabditida</taxon>
        <taxon>Tylenchina</taxon>
        <taxon>Panagrolaimomorpha</taxon>
        <taxon>Panagrolaimoidea</taxon>
        <taxon>Panagrolaimidae</taxon>
        <taxon>Panagrolaimus</taxon>
    </lineage>
</organism>
<protein>
    <submittedName>
        <fullName evidence="2">BTB domain-containing protein</fullName>
    </submittedName>
</protein>